<dbReference type="InterPro" id="IPR033120">
    <property type="entry name" value="HOTDOG_ACOT"/>
</dbReference>
<dbReference type="InterPro" id="IPR006683">
    <property type="entry name" value="Thioestr_dom"/>
</dbReference>
<dbReference type="PANTHER" id="PTHR11049">
    <property type="entry name" value="ACYL COENZYME A THIOESTER HYDROLASE"/>
    <property type="match status" value="1"/>
</dbReference>
<dbReference type="AlphaFoldDB" id="A0A410K1V7"/>
<dbReference type="PANTHER" id="PTHR11049:SF31">
    <property type="entry name" value="HOTDOG ACOT-TYPE DOMAIN-CONTAINING PROTEIN"/>
    <property type="match status" value="1"/>
</dbReference>
<dbReference type="InterPro" id="IPR040170">
    <property type="entry name" value="Cytosol_ACT"/>
</dbReference>
<dbReference type="RefSeq" id="WP_128467722.1">
    <property type="nucleotide sequence ID" value="NZ_CP035108.1"/>
</dbReference>
<keyword evidence="2 3" id="KW-0378">Hydrolase</keyword>
<accession>A0A410K1V7</accession>
<dbReference type="InterPro" id="IPR029069">
    <property type="entry name" value="HotDog_dom_sf"/>
</dbReference>
<dbReference type="GO" id="GO:0005829">
    <property type="term" value="C:cytosol"/>
    <property type="evidence" value="ECO:0007669"/>
    <property type="project" value="TreeGrafter"/>
</dbReference>
<evidence type="ECO:0000256" key="1">
    <source>
        <dbReference type="ARBA" id="ARBA00010458"/>
    </source>
</evidence>
<proteinExistence type="inferred from homology"/>
<evidence type="ECO:0000256" key="3">
    <source>
        <dbReference type="PROSITE-ProRule" id="PRU01106"/>
    </source>
</evidence>
<comment type="similarity">
    <text evidence="1">Belongs to the acyl coenzyme A hydrolase family.</text>
</comment>
<sequence>MDNYVLVRPEHLNHYGYLFGGMMLKWIDEIAWLAASLDFPGYSLVTVTMDKVIFKHRVENGSILKFITLPEKIGRTSVSYNVTVEADAPGSSEVVEVFSTNVKFVAIDKGGKPVLLPQHSELRSGKLP</sequence>
<dbReference type="SUPFAM" id="SSF54637">
    <property type="entry name" value="Thioesterase/thiol ester dehydrase-isomerase"/>
    <property type="match status" value="1"/>
</dbReference>
<dbReference type="EMBL" id="CP035108">
    <property type="protein sequence ID" value="QAR34417.1"/>
    <property type="molecule type" value="Genomic_DNA"/>
</dbReference>
<feature type="domain" description="HotDog ACOT-type" evidence="4">
    <location>
        <begin position="1"/>
        <end position="110"/>
    </location>
</feature>
<keyword evidence="6" id="KW-1185">Reference proteome</keyword>
<name>A0A410K1V7_9BACT</name>
<dbReference type="Proteomes" id="UP000287502">
    <property type="component" value="Chromosome"/>
</dbReference>
<dbReference type="KEGG" id="gtl:EP073_13715"/>
<dbReference type="GO" id="GO:0052816">
    <property type="term" value="F:long-chain fatty acyl-CoA hydrolase activity"/>
    <property type="evidence" value="ECO:0007669"/>
    <property type="project" value="TreeGrafter"/>
</dbReference>
<dbReference type="CDD" id="cd03442">
    <property type="entry name" value="BFIT_BACH"/>
    <property type="match status" value="1"/>
</dbReference>
<organism evidence="5 6">
    <name type="scientific">Geovibrio thiophilus</name>
    <dbReference type="NCBI Taxonomy" id="139438"/>
    <lineage>
        <taxon>Bacteria</taxon>
        <taxon>Pseudomonadati</taxon>
        <taxon>Deferribacterota</taxon>
        <taxon>Deferribacteres</taxon>
        <taxon>Deferribacterales</taxon>
        <taxon>Geovibrionaceae</taxon>
        <taxon>Geovibrio</taxon>
    </lineage>
</organism>
<protein>
    <submittedName>
        <fullName evidence="5">Acyl-CoA thioesterase</fullName>
    </submittedName>
</protein>
<dbReference type="GO" id="GO:0009062">
    <property type="term" value="P:fatty acid catabolic process"/>
    <property type="evidence" value="ECO:0007669"/>
    <property type="project" value="TreeGrafter"/>
</dbReference>
<evidence type="ECO:0000256" key="2">
    <source>
        <dbReference type="ARBA" id="ARBA00022801"/>
    </source>
</evidence>
<dbReference type="OrthoDB" id="8894489at2"/>
<dbReference type="Pfam" id="PF03061">
    <property type="entry name" value="4HBT"/>
    <property type="match status" value="1"/>
</dbReference>
<gene>
    <name evidence="5" type="ORF">EP073_13715</name>
</gene>
<dbReference type="Gene3D" id="3.10.129.10">
    <property type="entry name" value="Hotdog Thioesterase"/>
    <property type="match status" value="1"/>
</dbReference>
<dbReference type="GO" id="GO:0006637">
    <property type="term" value="P:acyl-CoA metabolic process"/>
    <property type="evidence" value="ECO:0007669"/>
    <property type="project" value="TreeGrafter"/>
</dbReference>
<evidence type="ECO:0000313" key="6">
    <source>
        <dbReference type="Proteomes" id="UP000287502"/>
    </source>
</evidence>
<evidence type="ECO:0000313" key="5">
    <source>
        <dbReference type="EMBL" id="QAR34417.1"/>
    </source>
</evidence>
<dbReference type="PROSITE" id="PS51770">
    <property type="entry name" value="HOTDOG_ACOT"/>
    <property type="match status" value="1"/>
</dbReference>
<reference evidence="5 6" key="1">
    <citation type="submission" date="2019-01" db="EMBL/GenBank/DDBJ databases">
        <title>Geovibrio thiophilus DSM 11263, complete genome.</title>
        <authorList>
            <person name="Spring S."/>
            <person name="Bunk B."/>
            <person name="Sproer C."/>
        </authorList>
    </citation>
    <scope>NUCLEOTIDE SEQUENCE [LARGE SCALE GENOMIC DNA]</scope>
    <source>
        <strain evidence="5 6">DSM 11263</strain>
    </source>
</reference>
<evidence type="ECO:0000259" key="4">
    <source>
        <dbReference type="PROSITE" id="PS51770"/>
    </source>
</evidence>